<comment type="similarity">
    <text evidence="3">Belongs to the transpeptidase family.</text>
</comment>
<dbReference type="Gene3D" id="3.30.1390.30">
    <property type="entry name" value="Penicillin-binding protein 2a, domain 3"/>
    <property type="match status" value="1"/>
</dbReference>
<dbReference type="EMBL" id="JAQMTI010000112">
    <property type="protein sequence ID" value="MDB9441721.1"/>
    <property type="molecule type" value="Genomic_DNA"/>
</dbReference>
<dbReference type="InterPro" id="IPR017790">
    <property type="entry name" value="Penicillin-binding_protein_2"/>
</dbReference>
<keyword evidence="5" id="KW-0997">Cell inner membrane</keyword>
<dbReference type="RefSeq" id="WP_096564902.1">
    <property type="nucleotide sequence ID" value="NZ_JAQMTI010000112.1"/>
</dbReference>
<dbReference type="InterPro" id="IPR005311">
    <property type="entry name" value="PBP_dimer"/>
</dbReference>
<reference evidence="17 18" key="1">
    <citation type="submission" date="2023-01" db="EMBL/GenBank/DDBJ databases">
        <title>Genomes from the Australian National Cyanobacteria Reference Collection.</title>
        <authorList>
            <person name="Willis A."/>
            <person name="Lee E.M.F."/>
        </authorList>
    </citation>
    <scope>NUCLEOTIDE SEQUENCE [LARGE SCALE GENOMIC DNA]</scope>
    <source>
        <strain evidence="17 18">CS-549</strain>
    </source>
</reference>
<dbReference type="InterPro" id="IPR001460">
    <property type="entry name" value="PCN-bd_Tpept"/>
</dbReference>
<protein>
    <submittedName>
        <fullName evidence="17">Penicillin-binding protein 2</fullName>
        <ecNumber evidence="17">3.4.16.4</ecNumber>
    </submittedName>
</protein>
<evidence type="ECO:0000313" key="18">
    <source>
        <dbReference type="Proteomes" id="UP001211711"/>
    </source>
</evidence>
<dbReference type="GO" id="GO:0009002">
    <property type="term" value="F:serine-type D-Ala-D-Ala carboxypeptidase activity"/>
    <property type="evidence" value="ECO:0007669"/>
    <property type="project" value="UniProtKB-EC"/>
</dbReference>
<evidence type="ECO:0000256" key="7">
    <source>
        <dbReference type="ARBA" id="ARBA00022692"/>
    </source>
</evidence>
<evidence type="ECO:0000256" key="12">
    <source>
        <dbReference type="ARBA" id="ARBA00023136"/>
    </source>
</evidence>
<keyword evidence="4" id="KW-1003">Cell membrane</keyword>
<comment type="caution">
    <text evidence="17">The sequence shown here is derived from an EMBL/GenBank/DDBJ whole genome shotgun (WGS) entry which is preliminary data.</text>
</comment>
<evidence type="ECO:0000256" key="11">
    <source>
        <dbReference type="ARBA" id="ARBA00022989"/>
    </source>
</evidence>
<dbReference type="Pfam" id="PF03717">
    <property type="entry name" value="PBP_dimer"/>
    <property type="match status" value="1"/>
</dbReference>
<dbReference type="InterPro" id="IPR012338">
    <property type="entry name" value="Beta-lactam/transpept-like"/>
</dbReference>
<dbReference type="SUPFAM" id="SSF56519">
    <property type="entry name" value="Penicillin binding protein dimerisation domain"/>
    <property type="match status" value="1"/>
</dbReference>
<dbReference type="Gene3D" id="3.90.1310.10">
    <property type="entry name" value="Penicillin-binding protein 2a (Domain 2)"/>
    <property type="match status" value="1"/>
</dbReference>
<dbReference type="InterPro" id="IPR036138">
    <property type="entry name" value="PBP_dimer_sf"/>
</dbReference>
<keyword evidence="7 14" id="KW-0812">Transmembrane</keyword>
<dbReference type="Pfam" id="PF00905">
    <property type="entry name" value="Transpeptidase"/>
    <property type="match status" value="1"/>
</dbReference>
<accession>A0ABT4ZQN9</accession>
<evidence type="ECO:0000256" key="13">
    <source>
        <dbReference type="ARBA" id="ARBA00023316"/>
    </source>
</evidence>
<keyword evidence="9" id="KW-0133">Cell shape</keyword>
<sequence>MAILPPLLSYQKNTRTVGRGSQSLFLILFTLLMISGIGARLAYLQIIEGPKLRQRAESNRIRMIPKQPERGNIFDRNGKLLATTRYPHSVHLWPMTHTKPSWSVVGPRLSQILDIPQEEMEQKLEKAGANSSSLIRIARELNEAQVTALKEYENELPNVEINTEAVRYYPDGRQLAHILGYTRELTAEQLKKRKSEGYRLGDVIGQMGVEKAYEKTLRGEWGGQQVEVDGAGRPLRVLGEKQAKAGNDLHLSIDLDIQKAAEKALGRRNGAIVALNPNNGEVLAMVSHPTFDPNIFSKQKLSQKDWESVQGEGYPLVNRVLSAFPPASTFKIVTNTAAIESGKFSPNVILPTYPYLVIGGTRFGEWNHAGFGPLGFVGAMQWSSDTFFYQIGKGIGGPTLIEWTRKYGFGEKTGFDFVTEESRGLVPDDNWKRKAWKMPWTIGDTINMTIGQGALLSTPLQVAVMFAVPANGGYRVQPHLLKDDGDAKKWRSSLNMKPVTIKVLREGLRKVVSEGTGKVLNQPNIPPVAGKSGTAEAWNRRGIKQNHAWFGAYAPADKPEILVVAFGEHSGGGGGSVAAPMILEIMEDYFARKYPGKYKKGDR</sequence>
<proteinExistence type="inferred from homology"/>
<organism evidence="17 18">
    <name type="scientific">Sphaerospermopsis kisseleviana CS-549</name>
    <dbReference type="NCBI Taxonomy" id="3021783"/>
    <lineage>
        <taxon>Bacteria</taxon>
        <taxon>Bacillati</taxon>
        <taxon>Cyanobacteriota</taxon>
        <taxon>Cyanophyceae</taxon>
        <taxon>Nostocales</taxon>
        <taxon>Aphanizomenonaceae</taxon>
        <taxon>Sphaerospermopsis</taxon>
        <taxon>Sphaerospermopsis kisseleviana</taxon>
    </lineage>
</organism>
<dbReference type="SUPFAM" id="SSF56601">
    <property type="entry name" value="beta-lactamase/transpeptidase-like"/>
    <property type="match status" value="1"/>
</dbReference>
<gene>
    <name evidence="17" type="primary">mrdA</name>
    <name evidence="17" type="ORF">PN497_10160</name>
</gene>
<evidence type="ECO:0000256" key="4">
    <source>
        <dbReference type="ARBA" id="ARBA00022475"/>
    </source>
</evidence>
<feature type="domain" description="Penicillin-binding protein dimerisation" evidence="16">
    <location>
        <begin position="66"/>
        <end position="237"/>
    </location>
</feature>
<keyword evidence="8 17" id="KW-0378">Hydrolase</keyword>
<evidence type="ECO:0000313" key="17">
    <source>
        <dbReference type="EMBL" id="MDB9441721.1"/>
    </source>
</evidence>
<evidence type="ECO:0000259" key="15">
    <source>
        <dbReference type="Pfam" id="PF00905"/>
    </source>
</evidence>
<evidence type="ECO:0000256" key="10">
    <source>
        <dbReference type="ARBA" id="ARBA00022984"/>
    </source>
</evidence>
<keyword evidence="11 14" id="KW-1133">Transmembrane helix</keyword>
<evidence type="ECO:0000256" key="8">
    <source>
        <dbReference type="ARBA" id="ARBA00022801"/>
    </source>
</evidence>
<evidence type="ECO:0000256" key="5">
    <source>
        <dbReference type="ARBA" id="ARBA00022519"/>
    </source>
</evidence>
<evidence type="ECO:0000256" key="6">
    <source>
        <dbReference type="ARBA" id="ARBA00022670"/>
    </source>
</evidence>
<keyword evidence="17" id="KW-0121">Carboxypeptidase</keyword>
<evidence type="ECO:0000256" key="1">
    <source>
        <dbReference type="ARBA" id="ARBA00004167"/>
    </source>
</evidence>
<dbReference type="EC" id="3.4.16.4" evidence="17"/>
<keyword evidence="6" id="KW-0645">Protease</keyword>
<feature type="transmembrane region" description="Helical" evidence="14">
    <location>
        <begin position="24"/>
        <end position="43"/>
    </location>
</feature>
<dbReference type="Gene3D" id="3.40.710.10">
    <property type="entry name" value="DD-peptidase/beta-lactamase superfamily"/>
    <property type="match status" value="1"/>
</dbReference>
<comment type="subcellular location">
    <subcellularLocation>
        <location evidence="2">Cell membrane</location>
    </subcellularLocation>
    <subcellularLocation>
        <location evidence="1">Membrane</location>
        <topology evidence="1">Single-pass membrane protein</topology>
    </subcellularLocation>
</comment>
<keyword evidence="12 14" id="KW-0472">Membrane</keyword>
<evidence type="ECO:0000256" key="9">
    <source>
        <dbReference type="ARBA" id="ARBA00022960"/>
    </source>
</evidence>
<dbReference type="Proteomes" id="UP001211711">
    <property type="component" value="Unassembled WGS sequence"/>
</dbReference>
<evidence type="ECO:0000259" key="16">
    <source>
        <dbReference type="Pfam" id="PF03717"/>
    </source>
</evidence>
<keyword evidence="10" id="KW-0573">Peptidoglycan synthesis</keyword>
<evidence type="ECO:0000256" key="2">
    <source>
        <dbReference type="ARBA" id="ARBA00004236"/>
    </source>
</evidence>
<name>A0ABT4ZQN9_9CYAN</name>
<evidence type="ECO:0000256" key="3">
    <source>
        <dbReference type="ARBA" id="ARBA00007171"/>
    </source>
</evidence>
<dbReference type="NCBIfam" id="TIGR03423">
    <property type="entry name" value="pbp2_mrdA"/>
    <property type="match status" value="1"/>
</dbReference>
<dbReference type="InterPro" id="IPR050515">
    <property type="entry name" value="Beta-lactam/transpept"/>
</dbReference>
<feature type="domain" description="Penicillin-binding protein transpeptidase" evidence="15">
    <location>
        <begin position="270"/>
        <end position="587"/>
    </location>
</feature>
<dbReference type="PANTHER" id="PTHR30627">
    <property type="entry name" value="PEPTIDOGLYCAN D,D-TRANSPEPTIDASE"/>
    <property type="match status" value="1"/>
</dbReference>
<evidence type="ECO:0000256" key="14">
    <source>
        <dbReference type="SAM" id="Phobius"/>
    </source>
</evidence>
<dbReference type="PANTHER" id="PTHR30627:SF2">
    <property type="entry name" value="PEPTIDOGLYCAN D,D-TRANSPEPTIDASE MRDA"/>
    <property type="match status" value="1"/>
</dbReference>
<keyword evidence="13" id="KW-0961">Cell wall biogenesis/degradation</keyword>
<keyword evidence="18" id="KW-1185">Reference proteome</keyword>